<sequence>MAIVVGFIGTRYRGLMINPEVEDTTAKKSVEEMIRTALVKAKIVSELNSQRLEQKAGLACFYIYTVLFVFRAFPCCAQL</sequence>
<evidence type="ECO:0000313" key="1">
    <source>
        <dbReference type="EMBL" id="CAK8986364.1"/>
    </source>
</evidence>
<accession>A0ABP0HAP8</accession>
<proteinExistence type="predicted"/>
<organism evidence="1 2">
    <name type="scientific">Durusdinium trenchii</name>
    <dbReference type="NCBI Taxonomy" id="1381693"/>
    <lineage>
        <taxon>Eukaryota</taxon>
        <taxon>Sar</taxon>
        <taxon>Alveolata</taxon>
        <taxon>Dinophyceae</taxon>
        <taxon>Suessiales</taxon>
        <taxon>Symbiodiniaceae</taxon>
        <taxon>Durusdinium</taxon>
    </lineage>
</organism>
<reference evidence="1 2" key="1">
    <citation type="submission" date="2024-02" db="EMBL/GenBank/DDBJ databases">
        <authorList>
            <person name="Chen Y."/>
            <person name="Shah S."/>
            <person name="Dougan E. K."/>
            <person name="Thang M."/>
            <person name="Chan C."/>
        </authorList>
    </citation>
    <scope>NUCLEOTIDE SEQUENCE [LARGE SCALE GENOMIC DNA]</scope>
</reference>
<comment type="caution">
    <text evidence="1">The sequence shown here is derived from an EMBL/GenBank/DDBJ whole genome shotgun (WGS) entry which is preliminary data.</text>
</comment>
<evidence type="ECO:0000313" key="2">
    <source>
        <dbReference type="Proteomes" id="UP001642484"/>
    </source>
</evidence>
<protein>
    <submittedName>
        <fullName evidence="1">Uncharacterized protein</fullName>
    </submittedName>
</protein>
<keyword evidence="2" id="KW-1185">Reference proteome</keyword>
<dbReference type="EMBL" id="CAXAMN010000103">
    <property type="protein sequence ID" value="CAK8986364.1"/>
    <property type="molecule type" value="Genomic_DNA"/>
</dbReference>
<gene>
    <name evidence="1" type="ORF">CCMP2556_LOCUS482</name>
</gene>
<dbReference type="Proteomes" id="UP001642484">
    <property type="component" value="Unassembled WGS sequence"/>
</dbReference>
<name>A0ABP0HAP8_9DINO</name>